<dbReference type="GO" id="GO:0043022">
    <property type="term" value="F:ribosome binding"/>
    <property type="evidence" value="ECO:0007669"/>
    <property type="project" value="TreeGrafter"/>
</dbReference>
<dbReference type="InterPro" id="IPR008881">
    <property type="entry name" value="Trigger_fac_ribosome-bd_bac"/>
</dbReference>
<dbReference type="AlphaFoldDB" id="A0A645ATJ1"/>
<dbReference type="InterPro" id="IPR005215">
    <property type="entry name" value="Trig_fac"/>
</dbReference>
<organism evidence="2">
    <name type="scientific">bioreactor metagenome</name>
    <dbReference type="NCBI Taxonomy" id="1076179"/>
    <lineage>
        <taxon>unclassified sequences</taxon>
        <taxon>metagenomes</taxon>
        <taxon>ecological metagenomes</taxon>
    </lineage>
</organism>
<dbReference type="EC" id="5.2.1.8" evidence="2"/>
<dbReference type="SUPFAM" id="SSF102735">
    <property type="entry name" value="Trigger factor ribosome-binding domain"/>
    <property type="match status" value="1"/>
</dbReference>
<dbReference type="InterPro" id="IPR027304">
    <property type="entry name" value="Trigger_fact/SurA_dom_sf"/>
</dbReference>
<dbReference type="Pfam" id="PF05697">
    <property type="entry name" value="Trigger_N"/>
    <property type="match status" value="1"/>
</dbReference>
<reference evidence="2" key="1">
    <citation type="submission" date="2019-08" db="EMBL/GenBank/DDBJ databases">
        <authorList>
            <person name="Kucharzyk K."/>
            <person name="Murdoch R.W."/>
            <person name="Higgins S."/>
            <person name="Loffler F."/>
        </authorList>
    </citation>
    <scope>NUCLEOTIDE SEQUENCE</scope>
</reference>
<accession>A0A645ATJ1</accession>
<dbReference type="EMBL" id="VSSQ01015758">
    <property type="protein sequence ID" value="MPM56440.1"/>
    <property type="molecule type" value="Genomic_DNA"/>
</dbReference>
<proteinExistence type="predicted"/>
<dbReference type="PANTHER" id="PTHR30560">
    <property type="entry name" value="TRIGGER FACTOR CHAPERONE AND PEPTIDYL-PROLYL CIS/TRANS ISOMERASE"/>
    <property type="match status" value="1"/>
</dbReference>
<dbReference type="GO" id="GO:0015031">
    <property type="term" value="P:protein transport"/>
    <property type="evidence" value="ECO:0007669"/>
    <property type="project" value="InterPro"/>
</dbReference>
<dbReference type="InterPro" id="IPR036611">
    <property type="entry name" value="Trigger_fac_ribosome-bd_sf"/>
</dbReference>
<keyword evidence="2" id="KW-0413">Isomerase</keyword>
<sequence>MKITQKNVDDLTLVVTLNIGKEDYSEKKKDILKKFRRDADIKGFRKGMAPVSLIEKMHGHSAMLDAVNGVISDGLNNYITENNLNIIGEPLPNESEQKPIDWEKDEEFSVSFDLALAPKFELSLTSEDKIPYYEVEISEKEREQYVSNLRKQFGTLENTESVEEDDFIIADLVQEENRVEGTYIALRSIADASAKEQFIGKKSGDSFEIDVNKTFENETDRAAMLKVKKEELEGLSPIYTVVIQEVKRFKDAEENQEFYDRVFGPGSVNSKDEFDAKITERMQGEYEQESDYRFMLDARDSLIEKAAIALPEEFLKRWLFTANEGKFTMEEIEKDFGLFLKDFRWQLIRQGITREQKLTVTREDLLDHARKVANYQFAMYGLNNAPQDQIDKYAESLLANEKEGRRIYEKVEEDLVLGYVRSVITLDKKSISPEKLRELTN</sequence>
<dbReference type="PANTHER" id="PTHR30560:SF3">
    <property type="entry name" value="TRIGGER FACTOR-LIKE PROTEIN TIG, CHLOROPLASTIC"/>
    <property type="match status" value="1"/>
</dbReference>
<gene>
    <name evidence="2" type="primary">tig_38</name>
    <name evidence="2" type="ORF">SDC9_103243</name>
</gene>
<evidence type="ECO:0000259" key="1">
    <source>
        <dbReference type="Pfam" id="PF05697"/>
    </source>
</evidence>
<comment type="caution">
    <text evidence="2">The sequence shown here is derived from an EMBL/GenBank/DDBJ whole genome shotgun (WGS) entry which is preliminary data.</text>
</comment>
<name>A0A645ATJ1_9ZZZZ</name>
<feature type="domain" description="Trigger factor ribosome-binding bacterial" evidence="1">
    <location>
        <begin position="1"/>
        <end position="148"/>
    </location>
</feature>
<evidence type="ECO:0000313" key="2">
    <source>
        <dbReference type="EMBL" id="MPM56440.1"/>
    </source>
</evidence>
<dbReference type="PIRSF" id="PIRSF003095">
    <property type="entry name" value="Trigger_factor"/>
    <property type="match status" value="1"/>
</dbReference>
<dbReference type="InterPro" id="IPR037041">
    <property type="entry name" value="Trigger_fac_C_sf"/>
</dbReference>
<dbReference type="SUPFAM" id="SSF109998">
    <property type="entry name" value="Triger factor/SurA peptide-binding domain-like"/>
    <property type="match status" value="1"/>
</dbReference>
<dbReference type="GO" id="GO:0043335">
    <property type="term" value="P:protein unfolding"/>
    <property type="evidence" value="ECO:0007669"/>
    <property type="project" value="TreeGrafter"/>
</dbReference>
<dbReference type="GO" id="GO:0003755">
    <property type="term" value="F:peptidyl-prolyl cis-trans isomerase activity"/>
    <property type="evidence" value="ECO:0007669"/>
    <property type="project" value="UniProtKB-EC"/>
</dbReference>
<protein>
    <submittedName>
        <fullName evidence="2">Trigger factor</fullName>
        <ecNumber evidence="2">5.2.1.8</ecNumber>
    </submittedName>
</protein>
<dbReference type="Gene3D" id="3.30.70.1050">
    <property type="entry name" value="Trigger factor ribosome-binding domain"/>
    <property type="match status" value="1"/>
</dbReference>
<dbReference type="Gene3D" id="1.10.3120.10">
    <property type="entry name" value="Trigger factor, C-terminal domain"/>
    <property type="match status" value="1"/>
</dbReference>
<dbReference type="GO" id="GO:0044183">
    <property type="term" value="F:protein folding chaperone"/>
    <property type="evidence" value="ECO:0007669"/>
    <property type="project" value="TreeGrafter"/>
</dbReference>
<dbReference type="GO" id="GO:0051083">
    <property type="term" value="P:'de novo' cotranslational protein folding"/>
    <property type="evidence" value="ECO:0007669"/>
    <property type="project" value="TreeGrafter"/>
</dbReference>
<dbReference type="NCBIfam" id="TIGR00115">
    <property type="entry name" value="tig"/>
    <property type="match status" value="1"/>
</dbReference>